<accession>A0A285V0G8</accession>
<proteinExistence type="predicted"/>
<name>A0A285V0G8_9HYPH</name>
<evidence type="ECO:0000313" key="2">
    <source>
        <dbReference type="Proteomes" id="UP000219167"/>
    </source>
</evidence>
<dbReference type="AlphaFoldDB" id="A0A285V0G8"/>
<keyword evidence="2" id="KW-1185">Reference proteome</keyword>
<sequence>MSAPKAFSASAAPSMRLLDEIKEATVPIVHFDDAPAAGEGGPLTGLRHQFRQPNQVIGGSCKSEGPTDAAGLALIQPSARGSIMQRRNPSGVAACLGPAGIYQ</sequence>
<dbReference type="EMBL" id="OBQD01000029">
    <property type="protein sequence ID" value="SOC47407.1"/>
    <property type="molecule type" value="Genomic_DNA"/>
</dbReference>
<reference evidence="1 2" key="1">
    <citation type="submission" date="2017-08" db="EMBL/GenBank/DDBJ databases">
        <authorList>
            <person name="de Groot N.N."/>
        </authorList>
    </citation>
    <scope>NUCLEOTIDE SEQUENCE [LARGE SCALE GENOMIC DNA]</scope>
    <source>
        <strain evidence="1 2">JC85</strain>
    </source>
</reference>
<protein>
    <submittedName>
        <fullName evidence="1">Uncharacterized protein</fullName>
    </submittedName>
</protein>
<evidence type="ECO:0000313" key="1">
    <source>
        <dbReference type="EMBL" id="SOC47407.1"/>
    </source>
</evidence>
<gene>
    <name evidence="1" type="ORF">SAMN05892877_12936</name>
</gene>
<organism evidence="1 2">
    <name type="scientific">Rhizobium subbaraonis</name>
    <dbReference type="NCBI Taxonomy" id="908946"/>
    <lineage>
        <taxon>Bacteria</taxon>
        <taxon>Pseudomonadati</taxon>
        <taxon>Pseudomonadota</taxon>
        <taxon>Alphaproteobacteria</taxon>
        <taxon>Hyphomicrobiales</taxon>
        <taxon>Rhizobiaceae</taxon>
        <taxon>Rhizobium/Agrobacterium group</taxon>
        <taxon>Rhizobium</taxon>
    </lineage>
</organism>
<dbReference type="Proteomes" id="UP000219167">
    <property type="component" value="Unassembled WGS sequence"/>
</dbReference>